<feature type="compositionally biased region" description="Pro residues" evidence="1">
    <location>
        <begin position="47"/>
        <end position="61"/>
    </location>
</feature>
<proteinExistence type="predicted"/>
<accession>A0A4D6LG71</accession>
<feature type="region of interest" description="Disordered" evidence="1">
    <location>
        <begin position="43"/>
        <end position="83"/>
    </location>
</feature>
<protein>
    <submittedName>
        <fullName evidence="2">Uncharacterized protein</fullName>
    </submittedName>
</protein>
<dbReference type="EMBL" id="CP039347">
    <property type="protein sequence ID" value="QCD87510.1"/>
    <property type="molecule type" value="Genomic_DNA"/>
</dbReference>
<feature type="compositionally biased region" description="Polar residues" evidence="1">
    <location>
        <begin position="63"/>
        <end position="81"/>
    </location>
</feature>
<dbReference type="AlphaFoldDB" id="A0A4D6LG71"/>
<reference evidence="2 3" key="1">
    <citation type="submission" date="2019-04" db="EMBL/GenBank/DDBJ databases">
        <title>An improved genome assembly and genetic linkage map for asparagus bean, Vigna unguiculata ssp. sesquipedialis.</title>
        <authorList>
            <person name="Xia Q."/>
            <person name="Zhang R."/>
            <person name="Dong Y."/>
        </authorList>
    </citation>
    <scope>NUCLEOTIDE SEQUENCE [LARGE SCALE GENOMIC DNA]</scope>
    <source>
        <tissue evidence="2">Leaf</tissue>
    </source>
</reference>
<keyword evidence="3" id="KW-1185">Reference proteome</keyword>
<name>A0A4D6LG71_VIGUN</name>
<sequence length="125" mass="14005">MVEIKESLHFDRCPDEFSWKSRSTTMPCTLPPWPHSLTLSSSLASLPPSPLPSPLAPPPPSFRNASTSDSATRGSLRSQSRLTHRARCARGSGYRRRWSVFFFFLRDLVGDESGLGSGLCVRRRR</sequence>
<evidence type="ECO:0000313" key="3">
    <source>
        <dbReference type="Proteomes" id="UP000501690"/>
    </source>
</evidence>
<gene>
    <name evidence="2" type="ORF">DEO72_LG3g2046</name>
</gene>
<evidence type="ECO:0000256" key="1">
    <source>
        <dbReference type="SAM" id="MobiDB-lite"/>
    </source>
</evidence>
<dbReference type="Proteomes" id="UP000501690">
    <property type="component" value="Linkage Group LG3"/>
</dbReference>
<organism evidence="2 3">
    <name type="scientific">Vigna unguiculata</name>
    <name type="common">Cowpea</name>
    <dbReference type="NCBI Taxonomy" id="3917"/>
    <lineage>
        <taxon>Eukaryota</taxon>
        <taxon>Viridiplantae</taxon>
        <taxon>Streptophyta</taxon>
        <taxon>Embryophyta</taxon>
        <taxon>Tracheophyta</taxon>
        <taxon>Spermatophyta</taxon>
        <taxon>Magnoliopsida</taxon>
        <taxon>eudicotyledons</taxon>
        <taxon>Gunneridae</taxon>
        <taxon>Pentapetalae</taxon>
        <taxon>rosids</taxon>
        <taxon>fabids</taxon>
        <taxon>Fabales</taxon>
        <taxon>Fabaceae</taxon>
        <taxon>Papilionoideae</taxon>
        <taxon>50 kb inversion clade</taxon>
        <taxon>NPAAA clade</taxon>
        <taxon>indigoferoid/millettioid clade</taxon>
        <taxon>Phaseoleae</taxon>
        <taxon>Vigna</taxon>
    </lineage>
</organism>
<evidence type="ECO:0000313" key="2">
    <source>
        <dbReference type="EMBL" id="QCD87510.1"/>
    </source>
</evidence>